<comment type="caution">
    <text evidence="1">The sequence shown here is derived from an EMBL/GenBank/DDBJ whole genome shotgun (WGS) entry which is preliminary data.</text>
</comment>
<accession>A0ABV7HFJ1</accession>
<evidence type="ECO:0008006" key="3">
    <source>
        <dbReference type="Google" id="ProtNLM"/>
    </source>
</evidence>
<dbReference type="InterPro" id="IPR036866">
    <property type="entry name" value="RibonucZ/Hydroxyglut_hydro"/>
</dbReference>
<evidence type="ECO:0000313" key="1">
    <source>
        <dbReference type="EMBL" id="MFC3151358.1"/>
    </source>
</evidence>
<sequence>MMKKNVWHAVSNYPELKFGQYIVPNFVSNSVAIKVSDNEFVVISPGKPLLDSWPEEWHRPDIKLHIVMPNGYHYMGVKHWQKTFRNFALYASRKAITRLMQQGVVASENEIYALEDKQPPMPQGYSVLLPPGHRAGDAWIKKQDEQGCLWITCDSFLNYDRLSNQPVARFTQKLLDAAPGLKMSQVVKWFIIEDRAQFKSWVLNQLQLDKPTTMIPSHGEIAQAEDLYKKINQLVIDRLD</sequence>
<evidence type="ECO:0000313" key="2">
    <source>
        <dbReference type="Proteomes" id="UP001595476"/>
    </source>
</evidence>
<gene>
    <name evidence="1" type="ORF">ACFOEK_10010</name>
</gene>
<keyword evidence="2" id="KW-1185">Reference proteome</keyword>
<dbReference type="SUPFAM" id="SSF56281">
    <property type="entry name" value="Metallo-hydrolase/oxidoreductase"/>
    <property type="match status" value="1"/>
</dbReference>
<proteinExistence type="predicted"/>
<dbReference type="RefSeq" id="WP_386719967.1">
    <property type="nucleotide sequence ID" value="NZ_JBHRSZ010000004.1"/>
</dbReference>
<protein>
    <recommendedName>
        <fullName evidence="3">DUF4336 domain-containing protein</fullName>
    </recommendedName>
</protein>
<reference evidence="2" key="1">
    <citation type="journal article" date="2019" name="Int. J. Syst. Evol. Microbiol.">
        <title>The Global Catalogue of Microorganisms (GCM) 10K type strain sequencing project: providing services to taxonomists for standard genome sequencing and annotation.</title>
        <authorList>
            <consortium name="The Broad Institute Genomics Platform"/>
            <consortium name="The Broad Institute Genome Sequencing Center for Infectious Disease"/>
            <person name="Wu L."/>
            <person name="Ma J."/>
        </authorList>
    </citation>
    <scope>NUCLEOTIDE SEQUENCE [LARGE SCALE GENOMIC DNA]</scope>
    <source>
        <strain evidence="2">KCTC 52438</strain>
    </source>
</reference>
<dbReference type="EMBL" id="JBHRSZ010000004">
    <property type="protein sequence ID" value="MFC3151358.1"/>
    <property type="molecule type" value="Genomic_DNA"/>
</dbReference>
<name>A0ABV7HFJ1_9GAMM</name>
<dbReference type="Proteomes" id="UP001595476">
    <property type="component" value="Unassembled WGS sequence"/>
</dbReference>
<organism evidence="1 2">
    <name type="scientific">Litoribrevibacter euphylliae</name>
    <dbReference type="NCBI Taxonomy" id="1834034"/>
    <lineage>
        <taxon>Bacteria</taxon>
        <taxon>Pseudomonadati</taxon>
        <taxon>Pseudomonadota</taxon>
        <taxon>Gammaproteobacteria</taxon>
        <taxon>Oceanospirillales</taxon>
        <taxon>Oceanospirillaceae</taxon>
        <taxon>Litoribrevibacter</taxon>
    </lineage>
</organism>